<keyword evidence="4 7" id="KW-0808">Transferase</keyword>
<dbReference type="GO" id="GO:0019464">
    <property type="term" value="P:glycine decarboxylation via glycine cleavage system"/>
    <property type="evidence" value="ECO:0007669"/>
    <property type="project" value="UniProtKB-UniRule"/>
</dbReference>
<dbReference type="RefSeq" id="WP_091727980.1">
    <property type="nucleotide sequence ID" value="NZ_FNQE01000008.1"/>
</dbReference>
<dbReference type="InterPro" id="IPR006223">
    <property type="entry name" value="GcvT"/>
</dbReference>
<evidence type="ECO:0000256" key="7">
    <source>
        <dbReference type="HAMAP-Rule" id="MF_00259"/>
    </source>
</evidence>
<dbReference type="GO" id="GO:0005829">
    <property type="term" value="C:cytosol"/>
    <property type="evidence" value="ECO:0007669"/>
    <property type="project" value="TreeGrafter"/>
</dbReference>
<dbReference type="FunFam" id="4.10.1250.10:FF:000001">
    <property type="entry name" value="Aminomethyltransferase"/>
    <property type="match status" value="1"/>
</dbReference>
<dbReference type="Pfam" id="PF01571">
    <property type="entry name" value="GCV_T"/>
    <property type="match status" value="1"/>
</dbReference>
<dbReference type="HAMAP" id="MF_00259">
    <property type="entry name" value="GcvT"/>
    <property type="match status" value="1"/>
</dbReference>
<organism evidence="11 12">
    <name type="scientific">Proteiniborus ethanoligenes</name>
    <dbReference type="NCBI Taxonomy" id="415015"/>
    <lineage>
        <taxon>Bacteria</taxon>
        <taxon>Bacillati</taxon>
        <taxon>Bacillota</taxon>
        <taxon>Clostridia</taxon>
        <taxon>Eubacteriales</taxon>
        <taxon>Proteiniborus</taxon>
    </lineage>
</organism>
<evidence type="ECO:0000256" key="5">
    <source>
        <dbReference type="ARBA" id="ARBA00031395"/>
    </source>
</evidence>
<feature type="domain" description="Aminomethyltransferase C-terminal" evidence="10">
    <location>
        <begin position="285"/>
        <end position="362"/>
    </location>
</feature>
<feature type="binding site" evidence="8">
    <location>
        <position position="199"/>
    </location>
    <ligand>
        <name>substrate</name>
    </ligand>
</feature>
<evidence type="ECO:0000256" key="4">
    <source>
        <dbReference type="ARBA" id="ARBA00022679"/>
    </source>
</evidence>
<dbReference type="FunFam" id="2.40.30.110:FF:000003">
    <property type="entry name" value="Aminomethyltransferase"/>
    <property type="match status" value="1"/>
</dbReference>
<feature type="domain" description="GCVT N-terminal" evidence="9">
    <location>
        <begin position="9"/>
        <end position="266"/>
    </location>
</feature>
<dbReference type="Gene3D" id="2.40.30.110">
    <property type="entry name" value="Aminomethyltransferase beta-barrel domains"/>
    <property type="match status" value="1"/>
</dbReference>
<evidence type="ECO:0000256" key="3">
    <source>
        <dbReference type="ARBA" id="ARBA00022576"/>
    </source>
</evidence>
<dbReference type="GO" id="GO:0032259">
    <property type="term" value="P:methylation"/>
    <property type="evidence" value="ECO:0007669"/>
    <property type="project" value="UniProtKB-KW"/>
</dbReference>
<dbReference type="GO" id="GO:0004047">
    <property type="term" value="F:aminomethyltransferase activity"/>
    <property type="evidence" value="ECO:0007669"/>
    <property type="project" value="UniProtKB-UniRule"/>
</dbReference>
<keyword evidence="11" id="KW-0489">Methyltransferase</keyword>
<dbReference type="InterPro" id="IPR013977">
    <property type="entry name" value="GcvT_C"/>
</dbReference>
<evidence type="ECO:0000313" key="11">
    <source>
        <dbReference type="EMBL" id="SDY81664.1"/>
    </source>
</evidence>
<evidence type="ECO:0000256" key="1">
    <source>
        <dbReference type="ARBA" id="ARBA00008609"/>
    </source>
</evidence>
<protein>
    <recommendedName>
        <fullName evidence="2 7">Aminomethyltransferase</fullName>
        <ecNumber evidence="2 7">2.1.2.10</ecNumber>
    </recommendedName>
    <alternativeName>
        <fullName evidence="5 7">Glycine cleavage system T protein</fullName>
    </alternativeName>
</protein>
<comment type="similarity">
    <text evidence="1 7">Belongs to the GcvT family.</text>
</comment>
<dbReference type="Proteomes" id="UP000198625">
    <property type="component" value="Unassembled WGS sequence"/>
</dbReference>
<dbReference type="InterPro" id="IPR029043">
    <property type="entry name" value="GcvT/YgfZ_C"/>
</dbReference>
<evidence type="ECO:0000259" key="10">
    <source>
        <dbReference type="Pfam" id="PF08669"/>
    </source>
</evidence>
<dbReference type="FunFam" id="3.30.70.1400:FF:000001">
    <property type="entry name" value="Aminomethyltransferase"/>
    <property type="match status" value="1"/>
</dbReference>
<dbReference type="Gene3D" id="4.10.1250.10">
    <property type="entry name" value="Aminomethyltransferase fragment"/>
    <property type="match status" value="1"/>
</dbReference>
<evidence type="ECO:0000313" key="12">
    <source>
        <dbReference type="Proteomes" id="UP000198625"/>
    </source>
</evidence>
<dbReference type="InterPro" id="IPR022903">
    <property type="entry name" value="GcvT_bac"/>
</dbReference>
<dbReference type="Gene3D" id="3.30.1360.120">
    <property type="entry name" value="Probable tRNA modification gtpase trme, domain 1"/>
    <property type="match status" value="1"/>
</dbReference>
<accession>A0A1H3MYT7</accession>
<evidence type="ECO:0000256" key="2">
    <source>
        <dbReference type="ARBA" id="ARBA00012616"/>
    </source>
</evidence>
<dbReference type="InterPro" id="IPR027266">
    <property type="entry name" value="TrmE/GcvT-like"/>
</dbReference>
<comment type="function">
    <text evidence="7">The glycine cleavage system catalyzes the degradation of glycine.</text>
</comment>
<sequence length="368" mass="41563">MAEPRKTSLYNAHLKYGGNIVDYAGWALPVQYEGLTQEHEAVRTRAGIFDVSHMGEVEVTGPQAFDFIQYLVTNDVSVLNDNQIAYSFMCYPDGGVVDDLLVYKFSRDHYFLVINASNVEKDVEWINQHAKDFDVTVKNLSDEISEIAIQGPEAEKILQKLTDTDLSQIGFFYLKRDVNVAGANCLISRTGYTGEDGFEIYFDHEHAESLWEKLMEAGKEEGIRPAGLGSRDTLRFEATLPLYGNEISQDITPLEAGLGMFVKLNKDNFIGKDALVKQKAEGLKRKVVGIEMIDKGVPRHGYEVYADDKKIGFVTTGYFSPTLKRNIGFAMLDMDYTALETPIEIKVRNRTLKAKVVSKTFYQKHYKK</sequence>
<dbReference type="EC" id="2.1.2.10" evidence="2 7"/>
<dbReference type="GO" id="GO:0008483">
    <property type="term" value="F:transaminase activity"/>
    <property type="evidence" value="ECO:0007669"/>
    <property type="project" value="UniProtKB-KW"/>
</dbReference>
<comment type="catalytic activity">
    <reaction evidence="6 7">
        <text>N(6)-[(R)-S(8)-aminomethyldihydrolipoyl]-L-lysyl-[protein] + (6S)-5,6,7,8-tetrahydrofolate = N(6)-[(R)-dihydrolipoyl]-L-lysyl-[protein] + (6R)-5,10-methylene-5,6,7,8-tetrahydrofolate + NH4(+)</text>
        <dbReference type="Rhea" id="RHEA:16945"/>
        <dbReference type="Rhea" id="RHEA-COMP:10475"/>
        <dbReference type="Rhea" id="RHEA-COMP:10492"/>
        <dbReference type="ChEBI" id="CHEBI:15636"/>
        <dbReference type="ChEBI" id="CHEBI:28938"/>
        <dbReference type="ChEBI" id="CHEBI:57453"/>
        <dbReference type="ChEBI" id="CHEBI:83100"/>
        <dbReference type="ChEBI" id="CHEBI:83143"/>
        <dbReference type="EC" id="2.1.2.10"/>
    </reaction>
</comment>
<dbReference type="SUPFAM" id="SSF103025">
    <property type="entry name" value="Folate-binding domain"/>
    <property type="match status" value="1"/>
</dbReference>
<dbReference type="PANTHER" id="PTHR43757:SF2">
    <property type="entry name" value="AMINOMETHYLTRANSFERASE, MITOCHONDRIAL"/>
    <property type="match status" value="1"/>
</dbReference>
<name>A0A1H3MYT7_9FIRM</name>
<comment type="subunit">
    <text evidence="7">The glycine cleavage system is composed of four proteins: P, T, L and H.</text>
</comment>
<evidence type="ECO:0000256" key="8">
    <source>
        <dbReference type="PIRSR" id="PIRSR006487-1"/>
    </source>
</evidence>
<dbReference type="NCBIfam" id="NF001567">
    <property type="entry name" value="PRK00389.1"/>
    <property type="match status" value="1"/>
</dbReference>
<keyword evidence="3 7" id="KW-0032">Aminotransferase</keyword>
<dbReference type="AlphaFoldDB" id="A0A1H3MYT7"/>
<dbReference type="InterPro" id="IPR028896">
    <property type="entry name" value="GcvT/YgfZ/DmdA"/>
</dbReference>
<reference evidence="11 12" key="1">
    <citation type="submission" date="2016-10" db="EMBL/GenBank/DDBJ databases">
        <authorList>
            <person name="de Groot N.N."/>
        </authorList>
    </citation>
    <scope>NUCLEOTIDE SEQUENCE [LARGE SCALE GENOMIC DNA]</scope>
    <source>
        <strain evidence="11 12">DSM 21650</strain>
    </source>
</reference>
<dbReference type="InterPro" id="IPR006222">
    <property type="entry name" value="GCVT_N"/>
</dbReference>
<evidence type="ECO:0000259" key="9">
    <source>
        <dbReference type="Pfam" id="PF01571"/>
    </source>
</evidence>
<dbReference type="PANTHER" id="PTHR43757">
    <property type="entry name" value="AMINOMETHYLTRANSFERASE"/>
    <property type="match status" value="1"/>
</dbReference>
<keyword evidence="12" id="KW-1185">Reference proteome</keyword>
<gene>
    <name evidence="7" type="primary">gcvT</name>
    <name evidence="11" type="ORF">SAMN05660462_00973</name>
</gene>
<proteinExistence type="inferred from homology"/>
<dbReference type="GO" id="GO:0005960">
    <property type="term" value="C:glycine cleavage complex"/>
    <property type="evidence" value="ECO:0007669"/>
    <property type="project" value="InterPro"/>
</dbReference>
<dbReference type="SUPFAM" id="SSF101790">
    <property type="entry name" value="Aminomethyltransferase beta-barrel domain"/>
    <property type="match status" value="1"/>
</dbReference>
<dbReference type="Gene3D" id="3.30.70.1400">
    <property type="entry name" value="Aminomethyltransferase beta-barrel domains"/>
    <property type="match status" value="1"/>
</dbReference>
<dbReference type="OrthoDB" id="9774591at2"/>
<dbReference type="NCBIfam" id="TIGR00528">
    <property type="entry name" value="gcvT"/>
    <property type="match status" value="1"/>
</dbReference>
<evidence type="ECO:0000256" key="6">
    <source>
        <dbReference type="ARBA" id="ARBA00047665"/>
    </source>
</evidence>
<dbReference type="STRING" id="415015.SAMN05660462_00973"/>
<dbReference type="Pfam" id="PF08669">
    <property type="entry name" value="GCV_T_C"/>
    <property type="match status" value="1"/>
</dbReference>
<dbReference type="EMBL" id="FNQE01000008">
    <property type="protein sequence ID" value="SDY81664.1"/>
    <property type="molecule type" value="Genomic_DNA"/>
</dbReference>
<dbReference type="GO" id="GO:0008168">
    <property type="term" value="F:methyltransferase activity"/>
    <property type="evidence" value="ECO:0007669"/>
    <property type="project" value="UniProtKB-KW"/>
</dbReference>
<dbReference type="PIRSF" id="PIRSF006487">
    <property type="entry name" value="GcvT"/>
    <property type="match status" value="1"/>
</dbReference>